<dbReference type="EMBL" id="ABJK02000022">
    <property type="protein sequence ID" value="EDT46719.1"/>
    <property type="molecule type" value="Genomic_DNA"/>
</dbReference>
<sequence>MCFFESEDLMLEINQLSIHHFKDSKPIITDLHLIVNPGEKLAIIGEEGTGKSSLLKTIVSPKLIASYADYTGQIRNQF</sequence>
<dbReference type="Proteomes" id="UP000005602">
    <property type="component" value="Unassembled WGS sequence"/>
</dbReference>
<reference evidence="2" key="1">
    <citation type="submission" date="2008-03" db="EMBL/GenBank/DDBJ databases">
        <authorList>
            <person name="Fulton L."/>
            <person name="Clifton S."/>
            <person name="Fulton B."/>
            <person name="Xu J."/>
            <person name="Minx P."/>
            <person name="Pepin K.H."/>
            <person name="Johnson M."/>
            <person name="Thiruvilangam P."/>
            <person name="Bhonagiri V."/>
            <person name="Nash W.E."/>
            <person name="Mardis E.R."/>
            <person name="Wilson R.K."/>
        </authorList>
    </citation>
    <scope>NUCLEOTIDE SEQUENCE [LARGE SCALE GENOMIC DNA]</scope>
    <source>
        <strain evidence="2">ATCC BAA-102</strain>
    </source>
</reference>
<gene>
    <name evidence="2" type="ORF">STRINF_01723</name>
</gene>
<name>A0ABM9XC00_9STRE</name>
<proteinExistence type="predicted"/>
<reference evidence="2" key="2">
    <citation type="submission" date="2013-09" db="EMBL/GenBank/DDBJ databases">
        <title>Draft genome sequence of Streptococcus infantarius subsp. infantarius ATCC BAA-102.</title>
        <authorList>
            <person name="Sudarsanam P."/>
            <person name="Ley R."/>
            <person name="Guruge J."/>
            <person name="Turnbaugh P.J."/>
            <person name="Mahowald M."/>
            <person name="Liep D."/>
            <person name="Gordon J."/>
        </authorList>
    </citation>
    <scope>NUCLEOTIDE SEQUENCE</scope>
    <source>
        <strain evidence="2">ATCC BAA-102</strain>
    </source>
</reference>
<evidence type="ECO:0000313" key="3">
    <source>
        <dbReference type="Proteomes" id="UP000005602"/>
    </source>
</evidence>
<accession>A0ABM9XC00</accession>
<dbReference type="Gene3D" id="3.40.50.300">
    <property type="entry name" value="P-loop containing nucleotide triphosphate hydrolases"/>
    <property type="match status" value="1"/>
</dbReference>
<feature type="domain" description="ABC transporter" evidence="1">
    <location>
        <begin position="29"/>
        <end position="59"/>
    </location>
</feature>
<dbReference type="SUPFAM" id="SSF52540">
    <property type="entry name" value="P-loop containing nucleoside triphosphate hydrolases"/>
    <property type="match status" value="1"/>
</dbReference>
<evidence type="ECO:0000259" key="1">
    <source>
        <dbReference type="Pfam" id="PF00005"/>
    </source>
</evidence>
<keyword evidence="3" id="KW-1185">Reference proteome</keyword>
<protein>
    <recommendedName>
        <fullName evidence="1">ABC transporter domain-containing protein</fullName>
    </recommendedName>
</protein>
<organism evidence="2 3">
    <name type="scientific">Streptococcus infantarius subsp. infantarius ATCC BAA-102</name>
    <dbReference type="NCBI Taxonomy" id="471872"/>
    <lineage>
        <taxon>Bacteria</taxon>
        <taxon>Bacillati</taxon>
        <taxon>Bacillota</taxon>
        <taxon>Bacilli</taxon>
        <taxon>Lactobacillales</taxon>
        <taxon>Streptococcaceae</taxon>
        <taxon>Streptococcus</taxon>
    </lineage>
</organism>
<evidence type="ECO:0000313" key="2">
    <source>
        <dbReference type="EMBL" id="EDT46719.1"/>
    </source>
</evidence>
<dbReference type="Pfam" id="PF00005">
    <property type="entry name" value="ABC_tran"/>
    <property type="match status" value="1"/>
</dbReference>
<dbReference type="InterPro" id="IPR003439">
    <property type="entry name" value="ABC_transporter-like_ATP-bd"/>
</dbReference>
<comment type="caution">
    <text evidence="2">The sequence shown here is derived from an EMBL/GenBank/DDBJ whole genome shotgun (WGS) entry which is preliminary data.</text>
</comment>
<dbReference type="InterPro" id="IPR027417">
    <property type="entry name" value="P-loop_NTPase"/>
</dbReference>